<evidence type="ECO:0000313" key="9">
    <source>
        <dbReference type="Proteomes" id="UP000243723"/>
    </source>
</evidence>
<evidence type="ECO:0000256" key="5">
    <source>
        <dbReference type="ARBA" id="ARBA00038359"/>
    </source>
</evidence>
<protein>
    <recommendedName>
        <fullName evidence="7">Rhodopsin domain-containing protein</fullName>
    </recommendedName>
</protein>
<name>A0A2P8A7V2_9PEZI</name>
<evidence type="ECO:0000259" key="7">
    <source>
        <dbReference type="Pfam" id="PF20684"/>
    </source>
</evidence>
<comment type="similarity">
    <text evidence="5">Belongs to the SAT4 family.</text>
</comment>
<dbReference type="InterPro" id="IPR052337">
    <property type="entry name" value="SAT4-like"/>
</dbReference>
<evidence type="ECO:0000313" key="8">
    <source>
        <dbReference type="EMBL" id="PSK56538.1"/>
    </source>
</evidence>
<accession>A0A2P8A7V2</accession>
<dbReference type="InterPro" id="IPR049326">
    <property type="entry name" value="Rhodopsin_dom_fungi"/>
</dbReference>
<dbReference type="GO" id="GO:0016020">
    <property type="term" value="C:membrane"/>
    <property type="evidence" value="ECO:0007669"/>
    <property type="project" value="UniProtKB-SubCell"/>
</dbReference>
<feature type="transmembrane region" description="Helical" evidence="6">
    <location>
        <begin position="215"/>
        <end position="236"/>
    </location>
</feature>
<dbReference type="PANTHER" id="PTHR33048:SF47">
    <property type="entry name" value="INTEGRAL MEMBRANE PROTEIN-RELATED"/>
    <property type="match status" value="1"/>
</dbReference>
<feature type="domain" description="Rhodopsin" evidence="7">
    <location>
        <begin position="38"/>
        <end position="242"/>
    </location>
</feature>
<gene>
    <name evidence="8" type="ORF">B9Z65_6162</name>
</gene>
<feature type="transmembrane region" description="Helical" evidence="6">
    <location>
        <begin position="53"/>
        <end position="73"/>
    </location>
</feature>
<proteinExistence type="inferred from homology"/>
<evidence type="ECO:0000256" key="6">
    <source>
        <dbReference type="SAM" id="Phobius"/>
    </source>
</evidence>
<sequence length="256" mass="29021">MSEVQITPAQTTLDNAKNGILGGATTLVAISALFIIGRLYSHLRITKSHSFEDLFILVAWTLSLSALVCEYRLFNYLILILDNNFDTLYLESYLYWIWNIVWLYMTGLAAIKFSIASQYKRLFITTGFQRYVKLLFVVLSIYGLFLAFSTVMFCSPVHFYWTRVRASFGSGKCLPFGTMFLVYTALNIITDIMIVASPLPVLARMHLPVRQNMSLFALFTIGGTFMILTSIIKLLIFRSANLSTMFDAAIKNVPLT</sequence>
<dbReference type="Pfam" id="PF20684">
    <property type="entry name" value="Fung_rhodopsin"/>
    <property type="match status" value="1"/>
</dbReference>
<evidence type="ECO:0000256" key="3">
    <source>
        <dbReference type="ARBA" id="ARBA00022989"/>
    </source>
</evidence>
<comment type="subcellular location">
    <subcellularLocation>
        <location evidence="1">Membrane</location>
        <topology evidence="1">Multi-pass membrane protein</topology>
    </subcellularLocation>
</comment>
<keyword evidence="9" id="KW-1185">Reference proteome</keyword>
<dbReference type="EMBL" id="NHZQ01000060">
    <property type="protein sequence ID" value="PSK56538.1"/>
    <property type="molecule type" value="Genomic_DNA"/>
</dbReference>
<dbReference type="STRING" id="40998.A0A2P8A7V2"/>
<feature type="transmembrane region" description="Helical" evidence="6">
    <location>
        <begin position="93"/>
        <end position="113"/>
    </location>
</feature>
<reference evidence="8 9" key="1">
    <citation type="submission" date="2017-05" db="EMBL/GenBank/DDBJ databases">
        <title>Draft genome sequence of Elsinoe australis.</title>
        <authorList>
            <person name="Cheng Q."/>
        </authorList>
    </citation>
    <scope>NUCLEOTIDE SEQUENCE [LARGE SCALE GENOMIC DNA]</scope>
    <source>
        <strain evidence="8 9">NL1</strain>
    </source>
</reference>
<feature type="transmembrane region" description="Helical" evidence="6">
    <location>
        <begin position="20"/>
        <end position="41"/>
    </location>
</feature>
<evidence type="ECO:0000256" key="2">
    <source>
        <dbReference type="ARBA" id="ARBA00022692"/>
    </source>
</evidence>
<dbReference type="Proteomes" id="UP000243723">
    <property type="component" value="Unassembled WGS sequence"/>
</dbReference>
<dbReference type="OrthoDB" id="444631at2759"/>
<dbReference type="PANTHER" id="PTHR33048">
    <property type="entry name" value="PTH11-LIKE INTEGRAL MEMBRANE PROTEIN (AFU_ORTHOLOGUE AFUA_5G11245)"/>
    <property type="match status" value="1"/>
</dbReference>
<feature type="transmembrane region" description="Helical" evidence="6">
    <location>
        <begin position="180"/>
        <end position="203"/>
    </location>
</feature>
<keyword evidence="2 6" id="KW-0812">Transmembrane</keyword>
<dbReference type="AlphaFoldDB" id="A0A2P8A7V2"/>
<evidence type="ECO:0000256" key="1">
    <source>
        <dbReference type="ARBA" id="ARBA00004141"/>
    </source>
</evidence>
<organism evidence="8 9">
    <name type="scientific">Elsinoe australis</name>
    <dbReference type="NCBI Taxonomy" id="40998"/>
    <lineage>
        <taxon>Eukaryota</taxon>
        <taxon>Fungi</taxon>
        <taxon>Dikarya</taxon>
        <taxon>Ascomycota</taxon>
        <taxon>Pezizomycotina</taxon>
        <taxon>Dothideomycetes</taxon>
        <taxon>Dothideomycetidae</taxon>
        <taxon>Myriangiales</taxon>
        <taxon>Elsinoaceae</taxon>
        <taxon>Elsinoe</taxon>
    </lineage>
</organism>
<feature type="transmembrane region" description="Helical" evidence="6">
    <location>
        <begin position="134"/>
        <end position="160"/>
    </location>
</feature>
<keyword evidence="4 6" id="KW-0472">Membrane</keyword>
<evidence type="ECO:0000256" key="4">
    <source>
        <dbReference type="ARBA" id="ARBA00023136"/>
    </source>
</evidence>
<comment type="caution">
    <text evidence="8">The sequence shown here is derived from an EMBL/GenBank/DDBJ whole genome shotgun (WGS) entry which is preliminary data.</text>
</comment>
<keyword evidence="3 6" id="KW-1133">Transmembrane helix</keyword>